<feature type="transmembrane region" description="Helical" evidence="1">
    <location>
        <begin position="95"/>
        <end position="114"/>
    </location>
</feature>
<evidence type="ECO:0000256" key="1">
    <source>
        <dbReference type="SAM" id="Phobius"/>
    </source>
</evidence>
<name>A0A1H5WZ30_9BACT</name>
<keyword evidence="1" id="KW-0812">Transmembrane</keyword>
<feature type="transmembrane region" description="Helical" evidence="1">
    <location>
        <begin position="7"/>
        <end position="23"/>
    </location>
</feature>
<dbReference type="EMBL" id="FNVA01000002">
    <property type="protein sequence ID" value="SEG04350.1"/>
    <property type="molecule type" value="Genomic_DNA"/>
</dbReference>
<keyword evidence="1" id="KW-1133">Transmembrane helix</keyword>
<sequence>MAKITMMVGFVLVALGFAYWGLAGRTAPTALIPAYFGIALMICGARSRTENNKTRMLFMHVAVTIGLLGFLFPGIRAIMTMMKGATLSSLAVQEQLVMSVVCLVFTGMCVRSFIAARRTPPAEAAV</sequence>
<dbReference type="AlphaFoldDB" id="A0A1H5WZ30"/>
<evidence type="ECO:0000313" key="3">
    <source>
        <dbReference type="Proteomes" id="UP000236728"/>
    </source>
</evidence>
<keyword evidence="3" id="KW-1185">Reference proteome</keyword>
<gene>
    <name evidence="2" type="ORF">SAMN05421819_1793</name>
</gene>
<accession>A0A1H5WZ30</accession>
<dbReference type="OrthoDB" id="5738534at2"/>
<protein>
    <recommendedName>
        <fullName evidence="4">Transmembrane protein</fullName>
    </recommendedName>
</protein>
<dbReference type="Proteomes" id="UP000236728">
    <property type="component" value="Unassembled WGS sequence"/>
</dbReference>
<evidence type="ECO:0008006" key="4">
    <source>
        <dbReference type="Google" id="ProtNLM"/>
    </source>
</evidence>
<organism evidence="2 3">
    <name type="scientific">Bryocella elongata</name>
    <dbReference type="NCBI Taxonomy" id="863522"/>
    <lineage>
        <taxon>Bacteria</taxon>
        <taxon>Pseudomonadati</taxon>
        <taxon>Acidobacteriota</taxon>
        <taxon>Terriglobia</taxon>
        <taxon>Terriglobales</taxon>
        <taxon>Acidobacteriaceae</taxon>
        <taxon>Bryocella</taxon>
    </lineage>
</organism>
<reference evidence="2 3" key="1">
    <citation type="submission" date="2016-10" db="EMBL/GenBank/DDBJ databases">
        <authorList>
            <person name="de Groot N.N."/>
        </authorList>
    </citation>
    <scope>NUCLEOTIDE SEQUENCE [LARGE SCALE GENOMIC DNA]</scope>
    <source>
        <strain evidence="2 3">DSM 22489</strain>
    </source>
</reference>
<proteinExistence type="predicted"/>
<evidence type="ECO:0000313" key="2">
    <source>
        <dbReference type="EMBL" id="SEG04350.1"/>
    </source>
</evidence>
<feature type="transmembrane region" description="Helical" evidence="1">
    <location>
        <begin position="29"/>
        <end position="45"/>
    </location>
</feature>
<feature type="transmembrane region" description="Helical" evidence="1">
    <location>
        <begin position="57"/>
        <end position="75"/>
    </location>
</feature>
<keyword evidence="1" id="KW-0472">Membrane</keyword>